<keyword evidence="3" id="KW-1185">Reference proteome</keyword>
<dbReference type="EMBL" id="BAAAVM010000121">
    <property type="protein sequence ID" value="GAA2775845.1"/>
    <property type="molecule type" value="Genomic_DNA"/>
</dbReference>
<evidence type="ECO:0000313" key="3">
    <source>
        <dbReference type="Proteomes" id="UP001500893"/>
    </source>
</evidence>
<gene>
    <name evidence="2" type="ORF">GCM10010521_63030</name>
</gene>
<accession>A0ABN3V353</accession>
<evidence type="ECO:0000313" key="2">
    <source>
        <dbReference type="EMBL" id="GAA2775845.1"/>
    </source>
</evidence>
<dbReference type="Proteomes" id="UP001500893">
    <property type="component" value="Unassembled WGS sequence"/>
</dbReference>
<name>A0ABN3V353_9ACTN</name>
<protein>
    <submittedName>
        <fullName evidence="2">Uncharacterized protein</fullName>
    </submittedName>
</protein>
<proteinExistence type="predicted"/>
<feature type="region of interest" description="Disordered" evidence="1">
    <location>
        <begin position="1"/>
        <end position="33"/>
    </location>
</feature>
<organism evidence="2 3">
    <name type="scientific">Streptomyces rameus</name>
    <dbReference type="NCBI Taxonomy" id="68261"/>
    <lineage>
        <taxon>Bacteria</taxon>
        <taxon>Bacillati</taxon>
        <taxon>Actinomycetota</taxon>
        <taxon>Actinomycetes</taxon>
        <taxon>Kitasatosporales</taxon>
        <taxon>Streptomycetaceae</taxon>
        <taxon>Streptomyces</taxon>
    </lineage>
</organism>
<sequence>MRVRAAESTGMGAVLHRAVGNTDRPVQAPHKEKEAQVFRTVTGGAGAHSVWVTSPCRSRYGVTIYDTLVGQEILSATYRKKGLP</sequence>
<comment type="caution">
    <text evidence="2">The sequence shown here is derived from an EMBL/GenBank/DDBJ whole genome shotgun (WGS) entry which is preliminary data.</text>
</comment>
<reference evidence="2 3" key="1">
    <citation type="journal article" date="2019" name="Int. J. Syst. Evol. Microbiol.">
        <title>The Global Catalogue of Microorganisms (GCM) 10K type strain sequencing project: providing services to taxonomists for standard genome sequencing and annotation.</title>
        <authorList>
            <consortium name="The Broad Institute Genomics Platform"/>
            <consortium name="The Broad Institute Genome Sequencing Center for Infectious Disease"/>
            <person name="Wu L."/>
            <person name="Ma J."/>
        </authorList>
    </citation>
    <scope>NUCLEOTIDE SEQUENCE [LARGE SCALE GENOMIC DNA]</scope>
    <source>
        <strain evidence="2 3">JCM 11574</strain>
    </source>
</reference>
<evidence type="ECO:0000256" key="1">
    <source>
        <dbReference type="SAM" id="MobiDB-lite"/>
    </source>
</evidence>